<dbReference type="PRINTS" id="PR00081">
    <property type="entry name" value="GDHRDH"/>
</dbReference>
<keyword evidence="4" id="KW-1185">Reference proteome</keyword>
<dbReference type="PANTHER" id="PTHR42760">
    <property type="entry name" value="SHORT-CHAIN DEHYDROGENASES/REDUCTASES FAMILY MEMBER"/>
    <property type="match status" value="1"/>
</dbReference>
<accession>A0A2T4JR15</accession>
<feature type="domain" description="Ketoreductase" evidence="2">
    <location>
        <begin position="5"/>
        <end position="181"/>
    </location>
</feature>
<evidence type="ECO:0000259" key="2">
    <source>
        <dbReference type="SMART" id="SM00822"/>
    </source>
</evidence>
<dbReference type="PRINTS" id="PR00080">
    <property type="entry name" value="SDRFAMILY"/>
</dbReference>
<dbReference type="Pfam" id="PF13561">
    <property type="entry name" value="adh_short_C2"/>
    <property type="match status" value="1"/>
</dbReference>
<gene>
    <name evidence="3" type="ORF">C5F48_17850</name>
</gene>
<reference evidence="3 4" key="1">
    <citation type="submission" date="2018-03" db="EMBL/GenBank/DDBJ databases">
        <title>Cereibacter changlensis.</title>
        <authorList>
            <person name="Meyer T.E."/>
            <person name="Miller S."/>
            <person name="Lodha T."/>
            <person name="Gandham S."/>
            <person name="Chintalapati S."/>
            <person name="Chintalapati V.R."/>
        </authorList>
    </citation>
    <scope>NUCLEOTIDE SEQUENCE [LARGE SCALE GENOMIC DNA]</scope>
    <source>
        <strain evidence="3 4">JA139</strain>
    </source>
</reference>
<name>A0A2T4JR15_9RHOB</name>
<dbReference type="PANTHER" id="PTHR42760:SF123">
    <property type="entry name" value="OXIDOREDUCTASE"/>
    <property type="match status" value="1"/>
</dbReference>
<evidence type="ECO:0000256" key="1">
    <source>
        <dbReference type="ARBA" id="ARBA00006484"/>
    </source>
</evidence>
<comment type="similarity">
    <text evidence="1">Belongs to the short-chain dehydrogenases/reductases (SDR) family.</text>
</comment>
<dbReference type="InterPro" id="IPR057326">
    <property type="entry name" value="KR_dom"/>
</dbReference>
<dbReference type="SUPFAM" id="SSF51735">
    <property type="entry name" value="NAD(P)-binding Rossmann-fold domains"/>
    <property type="match status" value="1"/>
</dbReference>
<dbReference type="SMART" id="SM00822">
    <property type="entry name" value="PKS_KR"/>
    <property type="match status" value="1"/>
</dbReference>
<dbReference type="InterPro" id="IPR002347">
    <property type="entry name" value="SDR_fam"/>
</dbReference>
<dbReference type="Proteomes" id="UP000241010">
    <property type="component" value="Unassembled WGS sequence"/>
</dbReference>
<organism evidence="3 4">
    <name type="scientific">Cereibacter changlensis JA139</name>
    <dbReference type="NCBI Taxonomy" id="1188249"/>
    <lineage>
        <taxon>Bacteria</taxon>
        <taxon>Pseudomonadati</taxon>
        <taxon>Pseudomonadota</taxon>
        <taxon>Alphaproteobacteria</taxon>
        <taxon>Rhodobacterales</taxon>
        <taxon>Paracoccaceae</taxon>
        <taxon>Cereibacter</taxon>
    </lineage>
</organism>
<proteinExistence type="inferred from homology"/>
<dbReference type="AlphaFoldDB" id="A0A2T4JR15"/>
<evidence type="ECO:0000313" key="3">
    <source>
        <dbReference type="EMBL" id="PTE20371.1"/>
    </source>
</evidence>
<dbReference type="OrthoDB" id="198783at2"/>
<dbReference type="PROSITE" id="PS00061">
    <property type="entry name" value="ADH_SHORT"/>
    <property type="match status" value="1"/>
</dbReference>
<evidence type="ECO:0000313" key="4">
    <source>
        <dbReference type="Proteomes" id="UP000241010"/>
    </source>
</evidence>
<dbReference type="InterPro" id="IPR036291">
    <property type="entry name" value="NAD(P)-bd_dom_sf"/>
</dbReference>
<dbReference type="GO" id="GO:0030497">
    <property type="term" value="P:fatty acid elongation"/>
    <property type="evidence" value="ECO:0007669"/>
    <property type="project" value="TreeGrafter"/>
</dbReference>
<sequence>MAVTRSVIVTGGASGIGAGIVSAALAAGWRVAIFDLDNPSLQEARARLEPRGVLCIALDVTDETAVAEAVTRVEAELGPLAGLVNSAGIGLDAAVMLTTPQQLRRVLDVNVVGSFLMSREAARVMRGREGAIVNISSVSGIQGNEGRVAYGASKGAMNAMTRVMAVELAPLGLRVNAVAPGPVDTPMARQWHGEEVRQGWINAVPMRRYASVEEIAGAALFLLEGSGSSYITGQVLAVDGGFTIGGLSSGTTASANAGAEGS</sequence>
<comment type="caution">
    <text evidence="3">The sequence shown here is derived from an EMBL/GenBank/DDBJ whole genome shotgun (WGS) entry which is preliminary data.</text>
</comment>
<dbReference type="GO" id="GO:0016616">
    <property type="term" value="F:oxidoreductase activity, acting on the CH-OH group of donors, NAD or NADP as acceptor"/>
    <property type="evidence" value="ECO:0007669"/>
    <property type="project" value="TreeGrafter"/>
</dbReference>
<dbReference type="CDD" id="cd05233">
    <property type="entry name" value="SDR_c"/>
    <property type="match status" value="1"/>
</dbReference>
<dbReference type="FunFam" id="3.40.50.720:FF:000084">
    <property type="entry name" value="Short-chain dehydrogenase reductase"/>
    <property type="match status" value="1"/>
</dbReference>
<protein>
    <submittedName>
        <fullName evidence="3">3-oxoacyl-ACP reductase</fullName>
    </submittedName>
</protein>
<dbReference type="Gene3D" id="3.40.50.720">
    <property type="entry name" value="NAD(P)-binding Rossmann-like Domain"/>
    <property type="match status" value="1"/>
</dbReference>
<dbReference type="InterPro" id="IPR020904">
    <property type="entry name" value="Sc_DH/Rdtase_CS"/>
</dbReference>
<dbReference type="EMBL" id="PZKG01000111">
    <property type="protein sequence ID" value="PTE20371.1"/>
    <property type="molecule type" value="Genomic_DNA"/>
</dbReference>